<dbReference type="Gene3D" id="3.90.79.10">
    <property type="entry name" value="Nucleoside Triphosphate Pyrophosphohydrolase"/>
    <property type="match status" value="1"/>
</dbReference>
<dbReference type="GO" id="GO:0046872">
    <property type="term" value="F:metal ion binding"/>
    <property type="evidence" value="ECO:0007669"/>
    <property type="project" value="UniProtKB-KW"/>
</dbReference>
<comment type="similarity">
    <text evidence="3">Belongs to the Nudix hydrolase family. NudC subfamily.</text>
</comment>
<organism evidence="12">
    <name type="scientific">uncultured Nocardioidaceae bacterium</name>
    <dbReference type="NCBI Taxonomy" id="253824"/>
    <lineage>
        <taxon>Bacteria</taxon>
        <taxon>Bacillati</taxon>
        <taxon>Actinomycetota</taxon>
        <taxon>Actinomycetes</taxon>
        <taxon>Propionibacteriales</taxon>
        <taxon>Nocardioidaceae</taxon>
        <taxon>environmental samples</taxon>
    </lineage>
</organism>
<dbReference type="InterPro" id="IPR015376">
    <property type="entry name" value="Znr_NADH_PPase"/>
</dbReference>
<dbReference type="InterPro" id="IPR015375">
    <property type="entry name" value="NADH_PPase-like_N"/>
</dbReference>
<accession>A0A6J4MYM6</accession>
<dbReference type="PROSITE" id="PS00893">
    <property type="entry name" value="NUDIX_BOX"/>
    <property type="match status" value="1"/>
</dbReference>
<keyword evidence="8" id="KW-0520">NAD</keyword>
<comment type="cofactor">
    <cofactor evidence="2">
        <name>Zn(2+)</name>
        <dbReference type="ChEBI" id="CHEBI:29105"/>
    </cofactor>
</comment>
<dbReference type="EC" id="3.6.1.22" evidence="4"/>
<dbReference type="GO" id="GO:0005829">
    <property type="term" value="C:cytosol"/>
    <property type="evidence" value="ECO:0007669"/>
    <property type="project" value="TreeGrafter"/>
</dbReference>
<evidence type="ECO:0000256" key="5">
    <source>
        <dbReference type="ARBA" id="ARBA00022723"/>
    </source>
</evidence>
<evidence type="ECO:0000256" key="1">
    <source>
        <dbReference type="ARBA" id="ARBA00001946"/>
    </source>
</evidence>
<dbReference type="InterPro" id="IPR050241">
    <property type="entry name" value="NAD-cap_RNA_hydrolase_NudC"/>
</dbReference>
<keyword evidence="7" id="KW-0460">Magnesium</keyword>
<protein>
    <recommendedName>
        <fullName evidence="4">NAD(+) diphosphatase</fullName>
        <ecNumber evidence="4">3.6.1.22</ecNumber>
    </recommendedName>
</protein>
<dbReference type="InterPro" id="IPR049734">
    <property type="entry name" value="NudC-like_C"/>
</dbReference>
<evidence type="ECO:0000256" key="10">
    <source>
        <dbReference type="RuleBase" id="RU003476"/>
    </source>
</evidence>
<evidence type="ECO:0000256" key="4">
    <source>
        <dbReference type="ARBA" id="ARBA00012381"/>
    </source>
</evidence>
<evidence type="ECO:0000256" key="9">
    <source>
        <dbReference type="ARBA" id="ARBA00023679"/>
    </source>
</evidence>
<evidence type="ECO:0000256" key="7">
    <source>
        <dbReference type="ARBA" id="ARBA00022842"/>
    </source>
</evidence>
<evidence type="ECO:0000313" key="12">
    <source>
        <dbReference type="EMBL" id="CAA9372786.1"/>
    </source>
</evidence>
<dbReference type="Gene3D" id="3.90.79.20">
    <property type="match status" value="1"/>
</dbReference>
<dbReference type="CDD" id="cd03429">
    <property type="entry name" value="NUDIX_NADH_pyrophosphatase_Nudt13"/>
    <property type="match status" value="1"/>
</dbReference>
<dbReference type="GO" id="GO:0006742">
    <property type="term" value="P:NADP+ catabolic process"/>
    <property type="evidence" value="ECO:0007669"/>
    <property type="project" value="TreeGrafter"/>
</dbReference>
<evidence type="ECO:0000256" key="6">
    <source>
        <dbReference type="ARBA" id="ARBA00022801"/>
    </source>
</evidence>
<proteinExistence type="inferred from homology"/>
<dbReference type="AlphaFoldDB" id="A0A6J4MYM6"/>
<evidence type="ECO:0000259" key="11">
    <source>
        <dbReference type="PROSITE" id="PS51462"/>
    </source>
</evidence>
<gene>
    <name evidence="12" type="ORF">AVDCRST_MAG21-1180</name>
</gene>
<dbReference type="NCBIfam" id="NF001299">
    <property type="entry name" value="PRK00241.1"/>
    <property type="match status" value="1"/>
</dbReference>
<dbReference type="PANTHER" id="PTHR42904:SF6">
    <property type="entry name" value="NAD-CAPPED RNA HYDROLASE NUDT12"/>
    <property type="match status" value="1"/>
</dbReference>
<dbReference type="InterPro" id="IPR015797">
    <property type="entry name" value="NUDIX_hydrolase-like_dom_sf"/>
</dbReference>
<name>A0A6J4MYM6_9ACTN</name>
<dbReference type="PROSITE" id="PS51462">
    <property type="entry name" value="NUDIX"/>
    <property type="match status" value="1"/>
</dbReference>
<dbReference type="GO" id="GO:0019677">
    <property type="term" value="P:NAD+ catabolic process"/>
    <property type="evidence" value="ECO:0007669"/>
    <property type="project" value="TreeGrafter"/>
</dbReference>
<evidence type="ECO:0000256" key="3">
    <source>
        <dbReference type="ARBA" id="ARBA00009595"/>
    </source>
</evidence>
<comment type="catalytic activity">
    <reaction evidence="9">
        <text>a 5'-end NAD(+)-phospho-ribonucleoside in mRNA + H2O = a 5'-end phospho-adenosine-phospho-ribonucleoside in mRNA + beta-nicotinamide D-ribonucleotide + 2 H(+)</text>
        <dbReference type="Rhea" id="RHEA:60876"/>
        <dbReference type="Rhea" id="RHEA-COMP:15698"/>
        <dbReference type="Rhea" id="RHEA-COMP:15719"/>
        <dbReference type="ChEBI" id="CHEBI:14649"/>
        <dbReference type="ChEBI" id="CHEBI:15377"/>
        <dbReference type="ChEBI" id="CHEBI:15378"/>
        <dbReference type="ChEBI" id="CHEBI:144029"/>
        <dbReference type="ChEBI" id="CHEBI:144051"/>
    </reaction>
    <physiologicalReaction direction="left-to-right" evidence="9">
        <dbReference type="Rhea" id="RHEA:60877"/>
    </physiologicalReaction>
</comment>
<feature type="domain" description="Nudix hydrolase" evidence="11">
    <location>
        <begin position="174"/>
        <end position="298"/>
    </location>
</feature>
<dbReference type="Pfam" id="PF09297">
    <property type="entry name" value="Zn_ribbon_NUD"/>
    <property type="match status" value="1"/>
</dbReference>
<dbReference type="Pfam" id="PF00293">
    <property type="entry name" value="NUDIX"/>
    <property type="match status" value="1"/>
</dbReference>
<dbReference type="SUPFAM" id="SSF55811">
    <property type="entry name" value="Nudix"/>
    <property type="match status" value="1"/>
</dbReference>
<keyword evidence="5" id="KW-0479">Metal-binding</keyword>
<dbReference type="InterPro" id="IPR020476">
    <property type="entry name" value="Nudix_hydrolase"/>
</dbReference>
<sequence>MTSDALLPDFPFRYSMHDRLSERRSDQPFVDRAWGDPATRVLVVRGVDLAAADDTSLRWVAPAQAPAGERVLLGADGDVVRFAVLMPADDGTVEGDGLRLSRDAVSAPAGPVFQPLRRLAERLSDLDASYAVHAAALAGWHRRHPRCSVCGADTEIARAGEVRHCGQCGTDHFPRTDPAVIMTVLDDDGRCLLGHNSARADNWYSTLAGFVEPGETPEEAVAREVCEEVGVQVDRATYLASQPWPFPSSLMLGFEAHARTTPIRVDGTEITQARWFSREELRAAVVSGEVVLPTAISIAGALISRWYGDELPVTSPRATPARAPRAAGTA</sequence>
<dbReference type="EMBL" id="CADCUL010000091">
    <property type="protein sequence ID" value="CAA9372786.1"/>
    <property type="molecule type" value="Genomic_DNA"/>
</dbReference>
<dbReference type="GO" id="GO:0035529">
    <property type="term" value="F:NADH pyrophosphatase activity"/>
    <property type="evidence" value="ECO:0007669"/>
    <property type="project" value="TreeGrafter"/>
</dbReference>
<dbReference type="PRINTS" id="PR00502">
    <property type="entry name" value="NUDIXFAMILY"/>
</dbReference>
<dbReference type="Pfam" id="PF09296">
    <property type="entry name" value="NUDIX-like"/>
    <property type="match status" value="1"/>
</dbReference>
<dbReference type="PANTHER" id="PTHR42904">
    <property type="entry name" value="NUDIX HYDROLASE, NUDC SUBFAMILY"/>
    <property type="match status" value="1"/>
</dbReference>
<dbReference type="InterPro" id="IPR000086">
    <property type="entry name" value="NUDIX_hydrolase_dom"/>
</dbReference>
<dbReference type="InterPro" id="IPR020084">
    <property type="entry name" value="NUDIX_hydrolase_CS"/>
</dbReference>
<keyword evidence="6 10" id="KW-0378">Hydrolase</keyword>
<evidence type="ECO:0000256" key="2">
    <source>
        <dbReference type="ARBA" id="ARBA00001947"/>
    </source>
</evidence>
<reference evidence="12" key="1">
    <citation type="submission" date="2020-02" db="EMBL/GenBank/DDBJ databases">
        <authorList>
            <person name="Meier V. D."/>
        </authorList>
    </citation>
    <scope>NUCLEOTIDE SEQUENCE</scope>
    <source>
        <strain evidence="12">AVDCRST_MAG21</strain>
    </source>
</reference>
<evidence type="ECO:0000256" key="8">
    <source>
        <dbReference type="ARBA" id="ARBA00023027"/>
    </source>
</evidence>
<comment type="cofactor">
    <cofactor evidence="1">
        <name>Mg(2+)</name>
        <dbReference type="ChEBI" id="CHEBI:18420"/>
    </cofactor>
</comment>